<dbReference type="Gene3D" id="3.90.830.10">
    <property type="entry name" value="Syntaxin Binding Protein 1, Chain A, domain 2"/>
    <property type="match status" value="1"/>
</dbReference>
<evidence type="ECO:0000256" key="1">
    <source>
        <dbReference type="ARBA" id="ARBA00009884"/>
    </source>
</evidence>
<dbReference type="InterPro" id="IPR036045">
    <property type="entry name" value="Sec1-like_sf"/>
</dbReference>
<protein>
    <recommendedName>
        <fullName evidence="5">Sec1-like protein</fullName>
    </recommendedName>
</protein>
<evidence type="ECO:0000256" key="2">
    <source>
        <dbReference type="SAM" id="MobiDB-lite"/>
    </source>
</evidence>
<keyword evidence="4" id="KW-1185">Reference proteome</keyword>
<dbReference type="Pfam" id="PF00995">
    <property type="entry name" value="Sec1"/>
    <property type="match status" value="1"/>
</dbReference>
<dbReference type="Gene3D" id="3.40.50.1910">
    <property type="match status" value="1"/>
</dbReference>
<sequence length="618" mass="67754">MADNLLDSTAAASLLDIFASIAAQKTVVLDKSISPRLDRLVKFSQLQDNGVDRMFWLESLLDPSTLQNHVVYILDASIVNARTLAGQLRMLLASSTHTLEFTCIMVPGFPNAFQQILADEGIIGDLVFHTWSPGLICVAPDLLSLELPAAGAADLLYYHLPAPVSLMVDAIDKIESIHGAFTRVLGKGAHAKALYDALLLKRRERDLREDKQNYIQTTSALLDNLVVIDRSIDCITPLMTQLTYTGLIDEFYGIQNSQIRVRASLGSSKSTSPDTAPSNGLSTNSGYQTVTLDPSEVIYSEIKDRPFGDVGKHLNRMAHSLNDQYESRYQAKTVSQIKNFVGKLSGLQSEHKSVALHTDLAEDMMIKSNTSLFNLTLEVQQNLVSAGLDIDTLHDKIDDMIFQQAPVELVLRAVCLESLIDNGIKPNRFSALVTSILHTYGHKHVLTIYNLERMGLLSLRNNSSSLLYDKISFLSLRKGLQINVPPSDNTTADISLPYAGYVPITTRLLETTLNALFLNHGATSRSIADLCKLLPGPFFDKKMSSSDGMVNAKETLGTPKGITMIVVLGGITYAELSTFRILAKSNPQTKLVFACTGTISGNELMHIATSKADHDKLK</sequence>
<name>A0A1E4TM29_9ASCO</name>
<dbReference type="Gene3D" id="1.25.40.850">
    <property type="match status" value="1"/>
</dbReference>
<dbReference type="InterPro" id="IPR043155">
    <property type="entry name" value="VPS33_dom3b"/>
</dbReference>
<dbReference type="EMBL" id="KV453841">
    <property type="protein sequence ID" value="ODV92789.1"/>
    <property type="molecule type" value="Genomic_DNA"/>
</dbReference>
<dbReference type="OrthoDB" id="10262287at2759"/>
<comment type="similarity">
    <text evidence="1">Belongs to the STXBP/unc-18/SEC1 family.</text>
</comment>
<dbReference type="InterPro" id="IPR001619">
    <property type="entry name" value="Sec1-like"/>
</dbReference>
<dbReference type="InterPro" id="IPR027482">
    <property type="entry name" value="Sec1-like_dom2"/>
</dbReference>
<evidence type="ECO:0000313" key="4">
    <source>
        <dbReference type="Proteomes" id="UP000095023"/>
    </source>
</evidence>
<dbReference type="AlphaFoldDB" id="A0A1E4TM29"/>
<dbReference type="GO" id="GO:0016192">
    <property type="term" value="P:vesicle-mediated transport"/>
    <property type="evidence" value="ECO:0007669"/>
    <property type="project" value="InterPro"/>
</dbReference>
<dbReference type="Gene3D" id="3.40.50.2060">
    <property type="match status" value="1"/>
</dbReference>
<dbReference type="SUPFAM" id="SSF56815">
    <property type="entry name" value="Sec1/munc18-like (SM) proteins"/>
    <property type="match status" value="1"/>
</dbReference>
<reference evidence="4" key="1">
    <citation type="submission" date="2016-02" db="EMBL/GenBank/DDBJ databases">
        <title>Comparative genomics of biotechnologically important yeasts.</title>
        <authorList>
            <consortium name="DOE Joint Genome Institute"/>
            <person name="Riley R."/>
            <person name="Haridas S."/>
            <person name="Wolfe K.H."/>
            <person name="Lopes M.R."/>
            <person name="Hittinger C.T."/>
            <person name="Goker M."/>
            <person name="Salamov A."/>
            <person name="Wisecaver J."/>
            <person name="Long T.M."/>
            <person name="Aerts A.L."/>
            <person name="Barry K."/>
            <person name="Choi C."/>
            <person name="Clum A."/>
            <person name="Coughlan A.Y."/>
            <person name="Deshpande S."/>
            <person name="Douglass A.P."/>
            <person name="Hanson S.J."/>
            <person name="Klenk H.-P."/>
            <person name="Labutti K."/>
            <person name="Lapidus A."/>
            <person name="Lindquist E."/>
            <person name="Lipzen A."/>
            <person name="Meier-Kolthoff J.P."/>
            <person name="Ohm R.A."/>
            <person name="Otillar R.P."/>
            <person name="Pangilinan J."/>
            <person name="Peng Y."/>
            <person name="Rokas A."/>
            <person name="Rosa C.A."/>
            <person name="Scheuner C."/>
            <person name="Sibirny A.A."/>
            <person name="Slot J.C."/>
            <person name="Stielow J.B."/>
            <person name="Sun H."/>
            <person name="Kurtzman C.P."/>
            <person name="Blackwell M."/>
            <person name="Jeffries T.W."/>
            <person name="Grigoriev I.V."/>
        </authorList>
    </citation>
    <scope>NUCLEOTIDE SEQUENCE [LARGE SCALE GENOMIC DNA]</scope>
    <source>
        <strain evidence="4">NRRL Y-17796</strain>
    </source>
</reference>
<proteinExistence type="inferred from homology"/>
<dbReference type="InterPro" id="IPR043154">
    <property type="entry name" value="Sec-1-like_dom1"/>
</dbReference>
<dbReference type="InterPro" id="IPR043127">
    <property type="entry name" value="Sec-1-like_dom3a"/>
</dbReference>
<feature type="region of interest" description="Disordered" evidence="2">
    <location>
        <begin position="265"/>
        <end position="288"/>
    </location>
</feature>
<dbReference type="Proteomes" id="UP000095023">
    <property type="component" value="Unassembled WGS sequence"/>
</dbReference>
<organism evidence="3 4">
    <name type="scientific">Tortispora caseinolytica NRRL Y-17796</name>
    <dbReference type="NCBI Taxonomy" id="767744"/>
    <lineage>
        <taxon>Eukaryota</taxon>
        <taxon>Fungi</taxon>
        <taxon>Dikarya</taxon>
        <taxon>Ascomycota</taxon>
        <taxon>Saccharomycotina</taxon>
        <taxon>Trigonopsidomycetes</taxon>
        <taxon>Trigonopsidales</taxon>
        <taxon>Trigonopsidaceae</taxon>
        <taxon>Tortispora</taxon>
    </lineage>
</organism>
<evidence type="ECO:0008006" key="5">
    <source>
        <dbReference type="Google" id="ProtNLM"/>
    </source>
</evidence>
<dbReference type="PANTHER" id="PTHR11679">
    <property type="entry name" value="VESICLE PROTEIN SORTING-ASSOCIATED"/>
    <property type="match status" value="1"/>
</dbReference>
<gene>
    <name evidence="3" type="ORF">CANCADRAFT_93368</name>
</gene>
<accession>A0A1E4TM29</accession>
<evidence type="ECO:0000313" key="3">
    <source>
        <dbReference type="EMBL" id="ODV92789.1"/>
    </source>
</evidence>